<keyword evidence="12" id="KW-1185">Reference proteome</keyword>
<dbReference type="GO" id="GO:0140114">
    <property type="term" value="P:cellular detoxification of fluoride"/>
    <property type="evidence" value="ECO:0007669"/>
    <property type="project" value="UniProtKB-UniRule"/>
</dbReference>
<proteinExistence type="inferred from homology"/>
<dbReference type="EMBL" id="CP011542">
    <property type="protein sequence ID" value="AKK06843.1"/>
    <property type="molecule type" value="Genomic_DNA"/>
</dbReference>
<gene>
    <name evidence="10" type="primary">fluC</name>
    <name evidence="10" type="synonym">crcB</name>
    <name evidence="11" type="ORF">CMUST_12695</name>
</gene>
<evidence type="ECO:0000256" key="2">
    <source>
        <dbReference type="ARBA" id="ARBA00022475"/>
    </source>
</evidence>
<dbReference type="GO" id="GO:0046872">
    <property type="term" value="F:metal ion binding"/>
    <property type="evidence" value="ECO:0007669"/>
    <property type="project" value="UniProtKB-KW"/>
</dbReference>
<evidence type="ECO:0000313" key="12">
    <source>
        <dbReference type="Proteomes" id="UP000035199"/>
    </source>
</evidence>
<reference evidence="12" key="2">
    <citation type="submission" date="2015-05" db="EMBL/GenBank/DDBJ databases">
        <title>Complete genome sequence of Corynebacterium mustelae DSM 45274, isolated from various tissues of a male ferret with lethal sepsis.</title>
        <authorList>
            <person name="Ruckert C."/>
            <person name="Albersmeier A."/>
            <person name="Winkler A."/>
            <person name="Tauch A."/>
        </authorList>
    </citation>
    <scope>NUCLEOTIDE SEQUENCE [LARGE SCALE GENOMIC DNA]</scope>
    <source>
        <strain evidence="12">DSM 45274</strain>
    </source>
</reference>
<dbReference type="RefSeq" id="WP_052844758.1">
    <property type="nucleotide sequence ID" value="NZ_CP011542.1"/>
</dbReference>
<keyword evidence="10" id="KW-0479">Metal-binding</keyword>
<sequence>MVFVAAAGAAAGAGCRFILHQNSLFDAPTSVLLINVLGSFLFATVPSEPTWLRPLVCSGFLGGFTSFSTFLVLAVSHTIIGAAIYTLITVTSCLAAWLAGTELMRRWK</sequence>
<dbReference type="GO" id="GO:0062054">
    <property type="term" value="F:fluoride channel activity"/>
    <property type="evidence" value="ECO:0007669"/>
    <property type="project" value="UniProtKB-UniRule"/>
</dbReference>
<evidence type="ECO:0000256" key="1">
    <source>
        <dbReference type="ARBA" id="ARBA00004651"/>
    </source>
</evidence>
<keyword evidence="3 10" id="KW-0812">Transmembrane</keyword>
<evidence type="ECO:0000256" key="5">
    <source>
        <dbReference type="ARBA" id="ARBA00023136"/>
    </source>
</evidence>
<evidence type="ECO:0000256" key="10">
    <source>
        <dbReference type="HAMAP-Rule" id="MF_00454"/>
    </source>
</evidence>
<evidence type="ECO:0000313" key="11">
    <source>
        <dbReference type="EMBL" id="AKK06843.1"/>
    </source>
</evidence>
<keyword evidence="5 10" id="KW-0472">Membrane</keyword>
<comment type="similarity">
    <text evidence="7 10">Belongs to the fluoride channel Fluc/FEX (TC 1.A.43) family.</text>
</comment>
<evidence type="ECO:0000256" key="4">
    <source>
        <dbReference type="ARBA" id="ARBA00022989"/>
    </source>
</evidence>
<organism evidence="11 12">
    <name type="scientific">Corynebacterium mustelae</name>
    <dbReference type="NCBI Taxonomy" id="571915"/>
    <lineage>
        <taxon>Bacteria</taxon>
        <taxon>Bacillati</taxon>
        <taxon>Actinomycetota</taxon>
        <taxon>Actinomycetes</taxon>
        <taxon>Mycobacteriales</taxon>
        <taxon>Corynebacteriaceae</taxon>
        <taxon>Corynebacterium</taxon>
    </lineage>
</organism>
<comment type="subcellular location">
    <subcellularLocation>
        <location evidence="1 10">Cell membrane</location>
        <topology evidence="1 10">Multi-pass membrane protein</topology>
    </subcellularLocation>
</comment>
<evidence type="ECO:0000256" key="6">
    <source>
        <dbReference type="ARBA" id="ARBA00023303"/>
    </source>
</evidence>
<dbReference type="AlphaFoldDB" id="A0A0G3H4T6"/>
<dbReference type="PATRIC" id="fig|571915.4.peg.2726"/>
<evidence type="ECO:0000256" key="8">
    <source>
        <dbReference type="ARBA" id="ARBA00035585"/>
    </source>
</evidence>
<evidence type="ECO:0000256" key="3">
    <source>
        <dbReference type="ARBA" id="ARBA00022692"/>
    </source>
</evidence>
<feature type="transmembrane region" description="Helical" evidence="10">
    <location>
        <begin position="25"/>
        <end position="43"/>
    </location>
</feature>
<reference evidence="11 12" key="1">
    <citation type="journal article" date="2015" name="Genome Announc.">
        <title>Complete Genome Sequence of the Type Strain Corynebacterium mustelae DSM 45274, Isolated from Various Tissues of a Male Ferret with Lethal Sepsis.</title>
        <authorList>
            <person name="Ruckert C."/>
            <person name="Eimer J."/>
            <person name="Winkler A."/>
            <person name="Tauch A."/>
        </authorList>
    </citation>
    <scope>NUCLEOTIDE SEQUENCE [LARGE SCALE GENOMIC DNA]</scope>
    <source>
        <strain evidence="11 12">DSM 45274</strain>
    </source>
</reference>
<comment type="function">
    <text evidence="9 10">Fluoride-specific ion channel. Important for reducing fluoride concentration in the cell, thus reducing its toxicity.</text>
</comment>
<comment type="activity regulation">
    <text evidence="10">Na(+) is not transported, but it plays an essential structural role and its presence is essential for fluoride channel function.</text>
</comment>
<keyword evidence="2 10" id="KW-1003">Cell membrane</keyword>
<evidence type="ECO:0000256" key="7">
    <source>
        <dbReference type="ARBA" id="ARBA00035120"/>
    </source>
</evidence>
<keyword evidence="10" id="KW-0915">Sodium</keyword>
<keyword evidence="4 10" id="KW-1133">Transmembrane helix</keyword>
<feature type="binding site" evidence="10">
    <location>
        <position position="65"/>
    </location>
    <ligand>
        <name>Na(+)</name>
        <dbReference type="ChEBI" id="CHEBI:29101"/>
        <note>structural</note>
    </ligand>
</feature>
<accession>A0A0G3H4T6</accession>
<name>A0A0G3H4T6_9CORY</name>
<dbReference type="Pfam" id="PF02537">
    <property type="entry name" value="CRCB"/>
    <property type="match status" value="1"/>
</dbReference>
<feature type="transmembrane region" description="Helical" evidence="10">
    <location>
        <begin position="79"/>
        <end position="99"/>
    </location>
</feature>
<dbReference type="Proteomes" id="UP000035199">
    <property type="component" value="Chromosome"/>
</dbReference>
<dbReference type="STRING" id="571915.CMUST_12695"/>
<protein>
    <recommendedName>
        <fullName evidence="10">Fluoride-specific ion channel FluC</fullName>
    </recommendedName>
</protein>
<dbReference type="KEGG" id="cmv:CMUST_12695"/>
<feature type="transmembrane region" description="Helical" evidence="10">
    <location>
        <begin position="55"/>
        <end position="73"/>
    </location>
</feature>
<dbReference type="InterPro" id="IPR003691">
    <property type="entry name" value="FluC"/>
</dbReference>
<keyword evidence="10" id="KW-0406">Ion transport</keyword>
<evidence type="ECO:0000256" key="9">
    <source>
        <dbReference type="ARBA" id="ARBA00049940"/>
    </source>
</evidence>
<dbReference type="HAMAP" id="MF_00454">
    <property type="entry name" value="FluC"/>
    <property type="match status" value="1"/>
</dbReference>
<feature type="binding site" evidence="10">
    <location>
        <position position="62"/>
    </location>
    <ligand>
        <name>Na(+)</name>
        <dbReference type="ChEBI" id="CHEBI:29101"/>
        <note>structural</note>
    </ligand>
</feature>
<keyword evidence="10" id="KW-0813">Transport</keyword>
<comment type="catalytic activity">
    <reaction evidence="8">
        <text>fluoride(in) = fluoride(out)</text>
        <dbReference type="Rhea" id="RHEA:76159"/>
        <dbReference type="ChEBI" id="CHEBI:17051"/>
    </reaction>
    <physiologicalReaction direction="left-to-right" evidence="8">
        <dbReference type="Rhea" id="RHEA:76160"/>
    </physiologicalReaction>
</comment>
<dbReference type="GO" id="GO:0005886">
    <property type="term" value="C:plasma membrane"/>
    <property type="evidence" value="ECO:0007669"/>
    <property type="project" value="UniProtKB-SubCell"/>
</dbReference>
<keyword evidence="6 10" id="KW-0407">Ion channel</keyword>